<dbReference type="EC" id="2.4.1.207" evidence="8"/>
<dbReference type="GO" id="GO:0004553">
    <property type="term" value="F:hydrolase activity, hydrolyzing O-glycosyl compounds"/>
    <property type="evidence" value="ECO:0007669"/>
    <property type="project" value="InterPro"/>
</dbReference>
<dbReference type="GO" id="GO:0016762">
    <property type="term" value="F:xyloglucan:xyloglucosyl transferase activity"/>
    <property type="evidence" value="ECO:0007669"/>
    <property type="project" value="UniProtKB-EC"/>
</dbReference>
<dbReference type="PROSITE" id="PS01034">
    <property type="entry name" value="GH16_1"/>
    <property type="match status" value="1"/>
</dbReference>
<dbReference type="InterPro" id="IPR044791">
    <property type="entry name" value="Beta-glucanase/XTH"/>
</dbReference>
<evidence type="ECO:0000256" key="1">
    <source>
        <dbReference type="ARBA" id="ARBA00022679"/>
    </source>
</evidence>
<reference evidence="10" key="2">
    <citation type="submission" date="2023-04" db="EMBL/GenBank/DDBJ databases">
        <authorList>
            <person name="Bruccoleri R.E."/>
            <person name="Oakeley E.J."/>
            <person name="Faust A.-M."/>
            <person name="Dessus-Babus S."/>
            <person name="Altorfer M."/>
            <person name="Burckhardt D."/>
            <person name="Oertli M."/>
            <person name="Naumann U."/>
            <person name="Petersen F."/>
            <person name="Wong J."/>
        </authorList>
    </citation>
    <scope>NUCLEOTIDE SEQUENCE</scope>
    <source>
        <strain evidence="10">GSM-AAB239-AS_SAM_17_03QT</strain>
        <tissue evidence="10">Leaf</tissue>
    </source>
</reference>
<dbReference type="CDD" id="cd02176">
    <property type="entry name" value="GH16_XET"/>
    <property type="match status" value="1"/>
</dbReference>
<evidence type="ECO:0000259" key="9">
    <source>
        <dbReference type="PROSITE" id="PS51762"/>
    </source>
</evidence>
<dbReference type="InterPro" id="IPR010713">
    <property type="entry name" value="XET_C"/>
</dbReference>
<comment type="function">
    <text evidence="8">Catalyzes xyloglucan endohydrolysis (XEH) and/or endotransglycosylation (XET). Cleaves and religates xyloglucan polymers, an essential constituent of the primary cell wall, and thereby participates in cell wall construction of growing tissues.</text>
</comment>
<dbReference type="PROSITE" id="PS51762">
    <property type="entry name" value="GH16_2"/>
    <property type="match status" value="1"/>
</dbReference>
<protein>
    <recommendedName>
        <fullName evidence="8">Xyloglucan endotransglucosylase/hydrolase</fullName>
        <ecNumber evidence="8">2.4.1.207</ecNumber>
    </recommendedName>
</protein>
<dbReference type="InterPro" id="IPR000757">
    <property type="entry name" value="Beta-glucanase-like"/>
</dbReference>
<dbReference type="Gene3D" id="2.60.120.200">
    <property type="match status" value="1"/>
</dbReference>
<reference evidence="10" key="1">
    <citation type="journal article" date="2023" name="GigaByte">
        <title>Genome assembly of the bearded iris, Iris pallida Lam.</title>
        <authorList>
            <person name="Bruccoleri R.E."/>
            <person name="Oakeley E.J."/>
            <person name="Faust A.M.E."/>
            <person name="Altorfer M."/>
            <person name="Dessus-Babus S."/>
            <person name="Burckhardt D."/>
            <person name="Oertli M."/>
            <person name="Naumann U."/>
            <person name="Petersen F."/>
            <person name="Wong J."/>
        </authorList>
    </citation>
    <scope>NUCLEOTIDE SEQUENCE</scope>
    <source>
        <strain evidence="10">GSM-AAB239-AS_SAM_17_03QT</strain>
    </source>
</reference>
<feature type="active site" description="Nucleophile" evidence="6">
    <location>
        <position position="101"/>
    </location>
</feature>
<dbReference type="Pfam" id="PF06955">
    <property type="entry name" value="XET_C"/>
    <property type="match status" value="1"/>
</dbReference>
<dbReference type="GO" id="GO:0042546">
    <property type="term" value="P:cell wall biogenesis"/>
    <property type="evidence" value="ECO:0007669"/>
    <property type="project" value="InterPro"/>
</dbReference>
<dbReference type="InterPro" id="IPR008263">
    <property type="entry name" value="GH16_AS"/>
</dbReference>
<comment type="similarity">
    <text evidence="8">Belongs to the glycosyl hydrolase 16 family.</text>
</comment>
<dbReference type="SUPFAM" id="SSF49899">
    <property type="entry name" value="Concanavalin A-like lectins/glucanases"/>
    <property type="match status" value="1"/>
</dbReference>
<comment type="caution">
    <text evidence="10">The sequence shown here is derived from an EMBL/GenBank/DDBJ whole genome shotgun (WGS) entry which is preliminary data.</text>
</comment>
<keyword evidence="4" id="KW-0325">Glycoprotein</keyword>
<keyword evidence="5 8" id="KW-0326">Glycosidase</keyword>
<keyword evidence="8" id="KW-0052">Apoplast</keyword>
<feature type="active site" description="Proton donor" evidence="6">
    <location>
        <position position="105"/>
    </location>
</feature>
<keyword evidence="3" id="KW-1015">Disulfide bond</keyword>
<dbReference type="FunFam" id="2.60.120.200:FF:000025">
    <property type="entry name" value="Xyloglucan endotransglucosylase/hydrolase"/>
    <property type="match status" value="1"/>
</dbReference>
<keyword evidence="11" id="KW-1185">Reference proteome</keyword>
<evidence type="ECO:0000256" key="6">
    <source>
        <dbReference type="PIRSR" id="PIRSR005604-1"/>
    </source>
</evidence>
<dbReference type="InterPro" id="IPR013320">
    <property type="entry name" value="ConA-like_dom_sf"/>
</dbReference>
<keyword evidence="8" id="KW-0964">Secreted</keyword>
<dbReference type="Pfam" id="PF00722">
    <property type="entry name" value="Glyco_hydro_16"/>
    <property type="match status" value="1"/>
</dbReference>
<dbReference type="AlphaFoldDB" id="A0AAX6DWG2"/>
<dbReference type="GO" id="GO:0048046">
    <property type="term" value="C:apoplast"/>
    <property type="evidence" value="ECO:0007669"/>
    <property type="project" value="UniProtKB-SubCell"/>
</dbReference>
<keyword evidence="2 8" id="KW-0378">Hydrolase</keyword>
<gene>
    <name evidence="10" type="ORF">M6B38_221540</name>
</gene>
<organism evidence="10 11">
    <name type="scientific">Iris pallida</name>
    <name type="common">Sweet iris</name>
    <dbReference type="NCBI Taxonomy" id="29817"/>
    <lineage>
        <taxon>Eukaryota</taxon>
        <taxon>Viridiplantae</taxon>
        <taxon>Streptophyta</taxon>
        <taxon>Embryophyta</taxon>
        <taxon>Tracheophyta</taxon>
        <taxon>Spermatophyta</taxon>
        <taxon>Magnoliopsida</taxon>
        <taxon>Liliopsida</taxon>
        <taxon>Asparagales</taxon>
        <taxon>Iridaceae</taxon>
        <taxon>Iridoideae</taxon>
        <taxon>Irideae</taxon>
        <taxon>Iris</taxon>
    </lineage>
</organism>
<dbReference type="GO" id="GO:0071555">
    <property type="term" value="P:cell wall organization"/>
    <property type="evidence" value="ECO:0007669"/>
    <property type="project" value="UniProtKB-KW"/>
</dbReference>
<evidence type="ECO:0000256" key="8">
    <source>
        <dbReference type="RuleBase" id="RU361120"/>
    </source>
</evidence>
<keyword evidence="8" id="KW-0961">Cell wall biogenesis/degradation</keyword>
<dbReference type="GO" id="GO:0010411">
    <property type="term" value="P:xyloglucan metabolic process"/>
    <property type="evidence" value="ECO:0007669"/>
    <property type="project" value="InterPro"/>
</dbReference>
<dbReference type="PANTHER" id="PTHR31062">
    <property type="entry name" value="XYLOGLUCAN ENDOTRANSGLUCOSYLASE/HYDROLASE PROTEIN 8-RELATED"/>
    <property type="match status" value="1"/>
</dbReference>
<evidence type="ECO:0000256" key="5">
    <source>
        <dbReference type="ARBA" id="ARBA00023295"/>
    </source>
</evidence>
<feature type="domain" description="GH16" evidence="9">
    <location>
        <begin position="1"/>
        <end position="215"/>
    </location>
</feature>
<evidence type="ECO:0000256" key="3">
    <source>
        <dbReference type="ARBA" id="ARBA00023157"/>
    </source>
</evidence>
<feature type="glycosylation site" description="N-linked (GlcNAc...) asparagine" evidence="7">
    <location>
        <position position="109"/>
    </location>
</feature>
<evidence type="ECO:0000256" key="4">
    <source>
        <dbReference type="ARBA" id="ARBA00023180"/>
    </source>
</evidence>
<comment type="PTM">
    <text evidence="8">Contains at least one intrachain disulfide bond essential for its enzymatic activity.</text>
</comment>
<name>A0AAX6DWG2_IRIPA</name>
<comment type="subcellular location">
    <subcellularLocation>
        <location evidence="8">Secreted</location>
        <location evidence="8">Cell wall</location>
    </subcellularLocation>
    <subcellularLocation>
        <location evidence="8">Secreted</location>
        <location evidence="8">Extracellular space</location>
        <location evidence="8">Apoplast</location>
    </subcellularLocation>
</comment>
<accession>A0AAX6DWG2</accession>
<evidence type="ECO:0000256" key="2">
    <source>
        <dbReference type="ARBA" id="ARBA00022801"/>
    </source>
</evidence>
<proteinExistence type="inferred from homology"/>
<evidence type="ECO:0000313" key="10">
    <source>
        <dbReference type="EMBL" id="KAJ6796035.1"/>
    </source>
</evidence>
<sequence>MKMARQYLFSQTSFFFFTLLVAVSANFFRDIDITWGSGRGKIWENGDLLQLSLDRFSGSGFQSKQEYLFGRIDMKIKLVPGNSAGTVTAYYLSSQGTTHDEIDFEFLGNVSGEPYILHTNVFTQGKGNREQQFYLWFDPRLDFHTYSVLWNRQQILFYVDATPIRVFKNAQGAGVPYPDSQPMRLYSSLWNADDWATRGGLVKTDWSQAPFFASYRSFYSDACVWSGGRSTCSGATPEWWDQSLDADGARKLRWFRETYMIYDYCRDNARFPRGLPVECSLSP</sequence>
<keyword evidence="1 8" id="KW-0808">Transferase</keyword>
<evidence type="ECO:0000313" key="11">
    <source>
        <dbReference type="Proteomes" id="UP001140949"/>
    </source>
</evidence>
<dbReference type="EMBL" id="JANAVB010041420">
    <property type="protein sequence ID" value="KAJ6796035.1"/>
    <property type="molecule type" value="Genomic_DNA"/>
</dbReference>
<dbReference type="Proteomes" id="UP001140949">
    <property type="component" value="Unassembled WGS sequence"/>
</dbReference>
<dbReference type="InterPro" id="IPR016455">
    <property type="entry name" value="XTH"/>
</dbReference>
<dbReference type="PIRSF" id="PIRSF005604">
    <property type="entry name" value="XET"/>
    <property type="match status" value="1"/>
</dbReference>
<evidence type="ECO:0000256" key="7">
    <source>
        <dbReference type="PIRSR" id="PIRSR005604-2"/>
    </source>
</evidence>
<keyword evidence="8" id="KW-0134">Cell wall</keyword>